<dbReference type="AlphaFoldDB" id="A0A512DSL9"/>
<evidence type="ECO:0000256" key="7">
    <source>
        <dbReference type="SAM" id="Phobius"/>
    </source>
</evidence>
<protein>
    <submittedName>
        <fullName evidence="8">Lipid A biosynthesis lauroyl acyltransferase</fullName>
    </submittedName>
</protein>
<accession>A0A512DSL9</accession>
<keyword evidence="2" id="KW-1003">Cell membrane</keyword>
<comment type="subcellular location">
    <subcellularLocation>
        <location evidence="1">Cell inner membrane</location>
    </subcellularLocation>
</comment>
<evidence type="ECO:0000256" key="4">
    <source>
        <dbReference type="ARBA" id="ARBA00022679"/>
    </source>
</evidence>
<keyword evidence="7" id="KW-0812">Transmembrane</keyword>
<dbReference type="InterPro" id="IPR004960">
    <property type="entry name" value="LipA_acyltrans"/>
</dbReference>
<organism evidence="8 9">
    <name type="scientific">Skermanella aerolata</name>
    <dbReference type="NCBI Taxonomy" id="393310"/>
    <lineage>
        <taxon>Bacteria</taxon>
        <taxon>Pseudomonadati</taxon>
        <taxon>Pseudomonadota</taxon>
        <taxon>Alphaproteobacteria</taxon>
        <taxon>Rhodospirillales</taxon>
        <taxon>Azospirillaceae</taxon>
        <taxon>Skermanella</taxon>
    </lineage>
</organism>
<dbReference type="GO" id="GO:0016746">
    <property type="term" value="F:acyltransferase activity"/>
    <property type="evidence" value="ECO:0007669"/>
    <property type="project" value="UniProtKB-KW"/>
</dbReference>
<dbReference type="CDD" id="cd07984">
    <property type="entry name" value="LPLAT_LABLAT-like"/>
    <property type="match status" value="1"/>
</dbReference>
<evidence type="ECO:0000256" key="3">
    <source>
        <dbReference type="ARBA" id="ARBA00022519"/>
    </source>
</evidence>
<keyword evidence="9" id="KW-1185">Reference proteome</keyword>
<evidence type="ECO:0000313" key="8">
    <source>
        <dbReference type="EMBL" id="GEO39478.1"/>
    </source>
</evidence>
<dbReference type="GO" id="GO:0009247">
    <property type="term" value="P:glycolipid biosynthetic process"/>
    <property type="evidence" value="ECO:0007669"/>
    <property type="project" value="UniProtKB-ARBA"/>
</dbReference>
<dbReference type="PIRSF" id="PIRSF026649">
    <property type="entry name" value="MsbB"/>
    <property type="match status" value="1"/>
</dbReference>
<keyword evidence="7" id="KW-1133">Transmembrane helix</keyword>
<dbReference type="Proteomes" id="UP000321523">
    <property type="component" value="Unassembled WGS sequence"/>
</dbReference>
<reference evidence="8 9" key="1">
    <citation type="submission" date="2019-07" db="EMBL/GenBank/DDBJ databases">
        <title>Whole genome shotgun sequence of Skermanella aerolata NBRC 106429.</title>
        <authorList>
            <person name="Hosoyama A."/>
            <person name="Uohara A."/>
            <person name="Ohji S."/>
            <person name="Ichikawa N."/>
        </authorList>
    </citation>
    <scope>NUCLEOTIDE SEQUENCE [LARGE SCALE GENOMIC DNA]</scope>
    <source>
        <strain evidence="8 9">NBRC 106429</strain>
    </source>
</reference>
<comment type="caution">
    <text evidence="8">The sequence shown here is derived from an EMBL/GenBank/DDBJ whole genome shotgun (WGS) entry which is preliminary data.</text>
</comment>
<keyword evidence="4 8" id="KW-0808">Transferase</keyword>
<sequence>MASRSQSARRRRRYVGYPLEAAFLYLIYGIFIVLPLDTASAFGGWIGRTIGPRLRASRKARRNLDRAMPELSEERRDEIITGMWDNLGRVMAEYPHLDQIWARTDMIGGKIVDEIAAFRQKPTLFFSAHTGNWEVGLLGAARHGLHVTAVYRRPNNPAISWLISKARSVIGSRMVPKGRDGAREVVATLRNKGAVCIMIDQKMNDGIPVPFFGRDAMTAPALAQLAFKYDCAVVPVFVERLEGAHFRLTVSPPLELIDSGDRNADVRALMIRINQMVEDRVRARPEQWLWLHRRWPD</sequence>
<keyword evidence="6 8" id="KW-0012">Acyltransferase</keyword>
<feature type="transmembrane region" description="Helical" evidence="7">
    <location>
        <begin position="21"/>
        <end position="46"/>
    </location>
</feature>
<evidence type="ECO:0000313" key="9">
    <source>
        <dbReference type="Proteomes" id="UP000321523"/>
    </source>
</evidence>
<dbReference type="RefSeq" id="WP_044427812.1">
    <property type="nucleotide sequence ID" value="NZ_BJYZ01000016.1"/>
</dbReference>
<dbReference type="Pfam" id="PF03279">
    <property type="entry name" value="Lip_A_acyltrans"/>
    <property type="match status" value="1"/>
</dbReference>
<evidence type="ECO:0000256" key="2">
    <source>
        <dbReference type="ARBA" id="ARBA00022475"/>
    </source>
</evidence>
<evidence type="ECO:0000256" key="6">
    <source>
        <dbReference type="ARBA" id="ARBA00023315"/>
    </source>
</evidence>
<proteinExistence type="predicted"/>
<dbReference type="EMBL" id="BJYZ01000016">
    <property type="protein sequence ID" value="GEO39478.1"/>
    <property type="molecule type" value="Genomic_DNA"/>
</dbReference>
<gene>
    <name evidence="8" type="ORF">SAE02_36260</name>
</gene>
<dbReference type="PANTHER" id="PTHR30606:SF9">
    <property type="entry name" value="LIPID A BIOSYNTHESIS LAUROYLTRANSFERASE"/>
    <property type="match status" value="1"/>
</dbReference>
<dbReference type="GO" id="GO:0005886">
    <property type="term" value="C:plasma membrane"/>
    <property type="evidence" value="ECO:0007669"/>
    <property type="project" value="UniProtKB-SubCell"/>
</dbReference>
<keyword evidence="5 7" id="KW-0472">Membrane</keyword>
<keyword evidence="3" id="KW-0997">Cell inner membrane</keyword>
<evidence type="ECO:0000256" key="1">
    <source>
        <dbReference type="ARBA" id="ARBA00004533"/>
    </source>
</evidence>
<dbReference type="OrthoDB" id="9801955at2"/>
<evidence type="ECO:0000256" key="5">
    <source>
        <dbReference type="ARBA" id="ARBA00023136"/>
    </source>
</evidence>
<name>A0A512DSL9_9PROT</name>
<dbReference type="PANTHER" id="PTHR30606">
    <property type="entry name" value="LIPID A BIOSYNTHESIS LAUROYL ACYLTRANSFERASE"/>
    <property type="match status" value="1"/>
</dbReference>